<sequence length="859" mass="92851">MVGFSNLRTPPKLRTPTKLSVSFITRRSTPRPTPRSTRGGRVQSLIDKFNGMNQHSDSSVKSTDNINEEGGEYSTGDITMMPAKDKSFRGFKRMKSTSRPDAFLSLDDDKIISARSGDDDLERAASEISPSMPKPPSVSTSRDTAIVTNREMGVETTRDLSIAGDSAFIPQAPTTSSDEPFDVKNLPFECDDEDKENDCFAEETRAIDQTSHIRKSWLSAKQSSSSSSSAATKVGKSPHQSMQIDDSWLSSSSSSSATPIDEKSDAMINCTTNVLQAKRSSRHEQQASTEILSTKSMRNRNLRRLFSDNSKEWNRVNVEKSEKVNEKNENISRAIGNNRSVKFRNSKINAIKTASKRLTPNRSKPPLYNMMQVEPDVPIAQQSFSPTGCCVGVNCGKHYGFGRSESDDVDSRMIDEKDGQSTDSLTSVNDKHDIVVNETNDLDHAEKDNVVENEECTIAQASTDLSDEDPIPMMEVVQKNNSGQLLALSRSESPFHQQARSAMTAAGIESVSQSRSKSTDGDNISLNKTNEIGGGIEEMAPRRLNTNNEIDTDIDGDVLVMVGSELETIEITKTSSSVKHQQQQNKSSRVRKSQFHDVARVAMAAAVVAEQTKHNSRDLGVCSSNDAASFDNDVPVVDGIVEVTTVTSSDDTAMHVGNGNAEEVVEEEIFLEEIGMNSNHLPPTSTAAAVGAAAVGAAAVGTAARNGDDEEAVEEEVFPEEIGMNDNSPPPTAAGAANAAAAAAAEERTIIVSASSSSTSSRLHPPPAPAPSTLPSQPPKFDYAQLLMPYLVNYGYPPPLPAATATMPCYQYPYPAQYGMPPPAPPLYPMQSVYYPPPPPHPPTATTTTAADGTIYIHL</sequence>
<gene>
    <name evidence="2" type="ORF">ACHAWU_003843</name>
</gene>
<feature type="region of interest" description="Disordered" evidence="1">
    <location>
        <begin position="491"/>
        <end position="530"/>
    </location>
</feature>
<dbReference type="Proteomes" id="UP001530293">
    <property type="component" value="Unassembled WGS sequence"/>
</dbReference>
<feature type="region of interest" description="Disordered" evidence="1">
    <location>
        <begin position="575"/>
        <end position="594"/>
    </location>
</feature>
<reference evidence="2 3" key="1">
    <citation type="submission" date="2024-10" db="EMBL/GenBank/DDBJ databases">
        <title>Updated reference genomes for cyclostephanoid diatoms.</title>
        <authorList>
            <person name="Roberts W.R."/>
            <person name="Alverson A.J."/>
        </authorList>
    </citation>
    <scope>NUCLEOTIDE SEQUENCE [LARGE SCALE GENOMIC DNA]</scope>
    <source>
        <strain evidence="2 3">AJA232-27</strain>
    </source>
</reference>
<feature type="region of interest" description="Disordered" evidence="1">
    <location>
        <begin position="754"/>
        <end position="777"/>
    </location>
</feature>
<evidence type="ECO:0000313" key="2">
    <source>
        <dbReference type="EMBL" id="KAL3762338.1"/>
    </source>
</evidence>
<keyword evidence="3" id="KW-1185">Reference proteome</keyword>
<dbReference type="AlphaFoldDB" id="A0ABD3MHI2"/>
<proteinExistence type="predicted"/>
<dbReference type="EMBL" id="JALLBG020000136">
    <property type="protein sequence ID" value="KAL3762338.1"/>
    <property type="molecule type" value="Genomic_DNA"/>
</dbReference>
<feature type="compositionally biased region" description="Pro residues" evidence="1">
    <location>
        <begin position="764"/>
        <end position="777"/>
    </location>
</feature>
<feature type="compositionally biased region" description="Low complexity" evidence="1">
    <location>
        <begin position="218"/>
        <end position="237"/>
    </location>
</feature>
<comment type="caution">
    <text evidence="2">The sequence shown here is derived from an EMBL/GenBank/DDBJ whole genome shotgun (WGS) entry which is preliminary data.</text>
</comment>
<evidence type="ECO:0000313" key="3">
    <source>
        <dbReference type="Proteomes" id="UP001530293"/>
    </source>
</evidence>
<feature type="region of interest" description="Disordered" evidence="1">
    <location>
        <begin position="121"/>
        <end position="143"/>
    </location>
</feature>
<feature type="compositionally biased region" description="Polar residues" evidence="1">
    <location>
        <begin position="575"/>
        <end position="587"/>
    </location>
</feature>
<feature type="compositionally biased region" description="Polar residues" evidence="1">
    <location>
        <begin position="491"/>
        <end position="501"/>
    </location>
</feature>
<accession>A0ABD3MHI2</accession>
<evidence type="ECO:0000256" key="1">
    <source>
        <dbReference type="SAM" id="MobiDB-lite"/>
    </source>
</evidence>
<feature type="region of interest" description="Disordered" evidence="1">
    <location>
        <begin position="51"/>
        <end position="80"/>
    </location>
</feature>
<name>A0ABD3MHI2_9STRA</name>
<organism evidence="2 3">
    <name type="scientific">Discostella pseudostelligera</name>
    <dbReference type="NCBI Taxonomy" id="259834"/>
    <lineage>
        <taxon>Eukaryota</taxon>
        <taxon>Sar</taxon>
        <taxon>Stramenopiles</taxon>
        <taxon>Ochrophyta</taxon>
        <taxon>Bacillariophyta</taxon>
        <taxon>Coscinodiscophyceae</taxon>
        <taxon>Thalassiosirophycidae</taxon>
        <taxon>Stephanodiscales</taxon>
        <taxon>Stephanodiscaceae</taxon>
        <taxon>Discostella</taxon>
    </lineage>
</organism>
<feature type="compositionally biased region" description="Polar residues" evidence="1">
    <location>
        <begin position="510"/>
        <end position="530"/>
    </location>
</feature>
<feature type="region of interest" description="Disordered" evidence="1">
    <location>
        <begin position="218"/>
        <end position="267"/>
    </location>
</feature>
<protein>
    <submittedName>
        <fullName evidence="2">Uncharacterized protein</fullName>
    </submittedName>
</protein>
<feature type="compositionally biased region" description="Polar residues" evidence="1">
    <location>
        <begin position="51"/>
        <end position="65"/>
    </location>
</feature>